<dbReference type="PANTHER" id="PTHR48434:SF1">
    <property type="entry name" value="(RAPE) HYPOTHETICAL PROTEIN"/>
    <property type="match status" value="1"/>
</dbReference>
<dbReference type="EnsemblPlants" id="KRH72155">
    <property type="protein sequence ID" value="KRH72155"/>
    <property type="gene ID" value="GLYMA_02G194900"/>
</dbReference>
<organism evidence="1">
    <name type="scientific">Glycine max</name>
    <name type="common">Soybean</name>
    <name type="synonym">Glycine hispida</name>
    <dbReference type="NCBI Taxonomy" id="3847"/>
    <lineage>
        <taxon>Eukaryota</taxon>
        <taxon>Viridiplantae</taxon>
        <taxon>Streptophyta</taxon>
        <taxon>Embryophyta</taxon>
        <taxon>Tracheophyta</taxon>
        <taxon>Spermatophyta</taxon>
        <taxon>Magnoliopsida</taxon>
        <taxon>eudicotyledons</taxon>
        <taxon>Gunneridae</taxon>
        <taxon>Pentapetalae</taxon>
        <taxon>rosids</taxon>
        <taxon>fabids</taxon>
        <taxon>Fabales</taxon>
        <taxon>Fabaceae</taxon>
        <taxon>Papilionoideae</taxon>
        <taxon>50 kb inversion clade</taxon>
        <taxon>NPAAA clade</taxon>
        <taxon>indigoferoid/millettioid clade</taxon>
        <taxon>Phaseoleae</taxon>
        <taxon>Glycine</taxon>
        <taxon>Glycine subgen. Soja</taxon>
    </lineage>
</organism>
<dbReference type="EMBL" id="CM000835">
    <property type="protein sequence ID" value="KRH72155.1"/>
    <property type="molecule type" value="Genomic_DNA"/>
</dbReference>
<gene>
    <name evidence="1" type="ORF">GLYMA_02G194900</name>
</gene>
<proteinExistence type="predicted"/>
<reference evidence="1 2" key="1">
    <citation type="journal article" date="2010" name="Nature">
        <title>Genome sequence of the palaeopolyploid soybean.</title>
        <authorList>
            <person name="Schmutz J."/>
            <person name="Cannon S.B."/>
            <person name="Schlueter J."/>
            <person name="Ma J."/>
            <person name="Mitros T."/>
            <person name="Nelson W."/>
            <person name="Hyten D.L."/>
            <person name="Song Q."/>
            <person name="Thelen J.J."/>
            <person name="Cheng J."/>
            <person name="Xu D."/>
            <person name="Hellsten U."/>
            <person name="May G.D."/>
            <person name="Yu Y."/>
            <person name="Sakurai T."/>
            <person name="Umezawa T."/>
            <person name="Bhattacharyya M.K."/>
            <person name="Sandhu D."/>
            <person name="Valliyodan B."/>
            <person name="Lindquist E."/>
            <person name="Peto M."/>
            <person name="Grant D."/>
            <person name="Shu S."/>
            <person name="Goodstein D."/>
            <person name="Barry K."/>
            <person name="Futrell-Griggs M."/>
            <person name="Abernathy B."/>
            <person name="Du J."/>
            <person name="Tian Z."/>
            <person name="Zhu L."/>
            <person name="Gill N."/>
            <person name="Joshi T."/>
            <person name="Libault M."/>
            <person name="Sethuraman A."/>
            <person name="Zhang X.-C."/>
            <person name="Shinozaki K."/>
            <person name="Nguyen H.T."/>
            <person name="Wing R.A."/>
            <person name="Cregan P."/>
            <person name="Specht J."/>
            <person name="Grimwood J."/>
            <person name="Rokhsar D."/>
            <person name="Stacey G."/>
            <person name="Shoemaker R.C."/>
            <person name="Jackson S.A."/>
        </authorList>
    </citation>
    <scope>NUCLEOTIDE SEQUENCE</scope>
    <source>
        <strain evidence="2">cv. Williams 82</strain>
        <tissue evidence="1">Callus</tissue>
    </source>
</reference>
<dbReference type="AlphaFoldDB" id="A0A0R0L5B8"/>
<evidence type="ECO:0000313" key="3">
    <source>
        <dbReference type="Proteomes" id="UP000008827"/>
    </source>
</evidence>
<dbReference type="Gramene" id="KRH72155">
    <property type="protein sequence ID" value="KRH72155"/>
    <property type="gene ID" value="GLYMA_02G194900"/>
</dbReference>
<evidence type="ECO:0000313" key="2">
    <source>
        <dbReference type="EnsemblPlants" id="KRH72155"/>
    </source>
</evidence>
<keyword evidence="3" id="KW-1185">Reference proteome</keyword>
<accession>A0A0R0L5B8</accession>
<reference evidence="2" key="2">
    <citation type="submission" date="2018-02" db="UniProtKB">
        <authorList>
            <consortium name="EnsemblPlants"/>
        </authorList>
    </citation>
    <scope>IDENTIFICATION</scope>
    <source>
        <strain evidence="2">Williams 82</strain>
    </source>
</reference>
<protein>
    <submittedName>
        <fullName evidence="1 2">Uncharacterized protein</fullName>
    </submittedName>
</protein>
<reference evidence="1" key="3">
    <citation type="submission" date="2018-07" db="EMBL/GenBank/DDBJ databases">
        <title>WGS assembly of Glycine max.</title>
        <authorList>
            <person name="Schmutz J."/>
            <person name="Cannon S."/>
            <person name="Schlueter J."/>
            <person name="Ma J."/>
            <person name="Mitros T."/>
            <person name="Nelson W."/>
            <person name="Hyten D."/>
            <person name="Song Q."/>
            <person name="Thelen J."/>
            <person name="Cheng J."/>
            <person name="Xu D."/>
            <person name="Hellsten U."/>
            <person name="May G."/>
            <person name="Yu Y."/>
            <person name="Sakurai T."/>
            <person name="Umezawa T."/>
            <person name="Bhattacharyya M."/>
            <person name="Sandhu D."/>
            <person name="Valliyodan B."/>
            <person name="Lindquist E."/>
            <person name="Peto M."/>
            <person name="Grant D."/>
            <person name="Shu S."/>
            <person name="Goodstein D."/>
            <person name="Barry K."/>
            <person name="Futrell-Griggs M."/>
            <person name="Abernathy B."/>
            <person name="Du J."/>
            <person name="Tian Z."/>
            <person name="Zhu L."/>
            <person name="Gill N."/>
            <person name="Joshi T."/>
            <person name="Libault M."/>
            <person name="Sethuraman A."/>
            <person name="Zhang X."/>
            <person name="Shinozaki K."/>
            <person name="Nguyen H."/>
            <person name="Wing R."/>
            <person name="Cregan P."/>
            <person name="Specht J."/>
            <person name="Grimwood J."/>
            <person name="Rokhsar D."/>
            <person name="Stacey G."/>
            <person name="Shoemaker R."/>
            <person name="Jackson S."/>
        </authorList>
    </citation>
    <scope>NUCLEOTIDE SEQUENCE</scope>
    <source>
        <tissue evidence="1">Callus</tissue>
    </source>
</reference>
<sequence>MNQELYKSKAFSRQFSPQPYNYYDYIDAWYNTFYLWHFQHSWFFWFKKGISLKFPKWFLMWFNNIGPTVNLLPQQVKDNCEYVNEITTFVQGYRFISFVASQGLA</sequence>
<dbReference type="InParanoid" id="A0A0R0L5B8"/>
<evidence type="ECO:0000313" key="1">
    <source>
        <dbReference type="EMBL" id="KRH72155.1"/>
    </source>
</evidence>
<name>A0A0R0L5B8_SOYBN</name>
<dbReference type="OMA" id="CEYVNEI"/>
<dbReference type="Proteomes" id="UP000008827">
    <property type="component" value="Chromosome 2"/>
</dbReference>
<dbReference type="PANTHER" id="PTHR48434">
    <property type="entry name" value="(RAPE) HYPOTHETICAL PROTEIN"/>
    <property type="match status" value="1"/>
</dbReference>